<dbReference type="eggNOG" id="COG3064">
    <property type="taxonomic scope" value="Bacteria"/>
</dbReference>
<dbReference type="Pfam" id="PF05901">
    <property type="entry name" value="Excalibur"/>
    <property type="match status" value="1"/>
</dbReference>
<comment type="caution">
    <text evidence="3">The sequence shown here is derived from an EMBL/GenBank/DDBJ whole genome shotgun (WGS) entry which is preliminary data.</text>
</comment>
<dbReference type="AlphaFoldDB" id="M0QLD0"/>
<evidence type="ECO:0000256" key="1">
    <source>
        <dbReference type="SAM" id="MobiDB-lite"/>
    </source>
</evidence>
<keyword evidence="4" id="KW-1185">Reference proteome</keyword>
<dbReference type="InterPro" id="IPR008613">
    <property type="entry name" value="Excalibur_Ca-bd_domain"/>
</dbReference>
<evidence type="ECO:0000313" key="4">
    <source>
        <dbReference type="Proteomes" id="UP000011666"/>
    </source>
</evidence>
<dbReference type="STRING" id="1223545.GS4_20_01820"/>
<name>M0QLD0_9ACTN</name>
<dbReference type="EMBL" id="BANX01000020">
    <property type="protein sequence ID" value="GAC69116.1"/>
    <property type="molecule type" value="Genomic_DNA"/>
</dbReference>
<feature type="region of interest" description="Disordered" evidence="1">
    <location>
        <begin position="38"/>
        <end position="59"/>
    </location>
</feature>
<dbReference type="Proteomes" id="UP000011666">
    <property type="component" value="Unassembled WGS sequence"/>
</dbReference>
<feature type="compositionally biased region" description="Basic and acidic residues" evidence="1">
    <location>
        <begin position="39"/>
        <end position="59"/>
    </location>
</feature>
<gene>
    <name evidence="3" type="ORF">GS4_20_01820</name>
</gene>
<sequence length="59" mass="5942">MGAGLVVAAPVAAAPPAPTPVVYYKNCTAARDAGAAPIRRGEDGYDSHLDRDGDGIACE</sequence>
<evidence type="ECO:0000313" key="3">
    <source>
        <dbReference type="EMBL" id="GAC69116.1"/>
    </source>
</evidence>
<feature type="domain" description="Excalibur calcium-binding" evidence="2">
    <location>
        <begin position="23"/>
        <end position="59"/>
    </location>
</feature>
<reference evidence="3 4" key="1">
    <citation type="submission" date="2013-01" db="EMBL/GenBank/DDBJ databases">
        <title>Whole genome shotgun sequence of Gordonia soli NBRC 108243.</title>
        <authorList>
            <person name="Isaki-Nakamura S."/>
            <person name="Hosoyama A."/>
            <person name="Tsuchikane K."/>
            <person name="Ando Y."/>
            <person name="Baba S."/>
            <person name="Ohji S."/>
            <person name="Hamada M."/>
            <person name="Tamura T."/>
            <person name="Yamazoe A."/>
            <person name="Yamazaki S."/>
            <person name="Fujita N."/>
        </authorList>
    </citation>
    <scope>NUCLEOTIDE SEQUENCE [LARGE SCALE GENOMIC DNA]</scope>
    <source>
        <strain evidence="3 4">NBRC 108243</strain>
    </source>
</reference>
<organism evidence="3 4">
    <name type="scientific">Gordonia soli NBRC 108243</name>
    <dbReference type="NCBI Taxonomy" id="1223545"/>
    <lineage>
        <taxon>Bacteria</taxon>
        <taxon>Bacillati</taxon>
        <taxon>Actinomycetota</taxon>
        <taxon>Actinomycetes</taxon>
        <taxon>Mycobacteriales</taxon>
        <taxon>Gordoniaceae</taxon>
        <taxon>Gordonia</taxon>
    </lineage>
</organism>
<dbReference type="SMART" id="SM00894">
    <property type="entry name" value="Excalibur"/>
    <property type="match status" value="1"/>
</dbReference>
<accession>M0QLD0</accession>
<proteinExistence type="predicted"/>
<protein>
    <recommendedName>
        <fullName evidence="2">Excalibur calcium-binding domain-containing protein</fullName>
    </recommendedName>
</protein>
<evidence type="ECO:0000259" key="2">
    <source>
        <dbReference type="SMART" id="SM00894"/>
    </source>
</evidence>